<dbReference type="PROSITE" id="PS50906">
    <property type="entry name" value="NIT"/>
    <property type="match status" value="1"/>
</dbReference>
<comment type="catalytic activity">
    <reaction evidence="1">
        <text>ATP + protein L-histidine = ADP + protein N-phospho-L-histidine.</text>
        <dbReference type="EC" id="2.7.13.3"/>
    </reaction>
</comment>
<dbReference type="PANTHER" id="PTHR45436">
    <property type="entry name" value="SENSOR HISTIDINE KINASE YKOH"/>
    <property type="match status" value="1"/>
</dbReference>
<proteinExistence type="predicted"/>
<feature type="compositionally biased region" description="Low complexity" evidence="6">
    <location>
        <begin position="831"/>
        <end position="847"/>
    </location>
</feature>
<dbReference type="GO" id="GO:0004673">
    <property type="term" value="F:protein histidine kinase activity"/>
    <property type="evidence" value="ECO:0007669"/>
    <property type="project" value="UniProtKB-EC"/>
</dbReference>
<accession>A0A1J4Q8P0</accession>
<feature type="compositionally biased region" description="Basic and acidic residues" evidence="6">
    <location>
        <begin position="922"/>
        <end position="931"/>
    </location>
</feature>
<dbReference type="InterPro" id="IPR036890">
    <property type="entry name" value="HATPase_C_sf"/>
</dbReference>
<dbReference type="AlphaFoldDB" id="A0A1J4Q8P0"/>
<dbReference type="InterPro" id="IPR013587">
    <property type="entry name" value="Nitrate/nitrite_sensing"/>
</dbReference>
<evidence type="ECO:0000256" key="4">
    <source>
        <dbReference type="ARBA" id="ARBA00022679"/>
    </source>
</evidence>
<feature type="region of interest" description="Disordered" evidence="6">
    <location>
        <begin position="686"/>
        <end position="967"/>
    </location>
</feature>
<evidence type="ECO:0000313" key="8">
    <source>
        <dbReference type="EMBL" id="OIK28734.1"/>
    </source>
</evidence>
<dbReference type="RefSeq" id="WP_071387354.1">
    <property type="nucleotide sequence ID" value="NZ_LBDA02000007.1"/>
</dbReference>
<dbReference type="GO" id="GO:0000160">
    <property type="term" value="P:phosphorelay signal transduction system"/>
    <property type="evidence" value="ECO:0007669"/>
    <property type="project" value="TreeGrafter"/>
</dbReference>
<name>A0A1J4Q8P0_9ACTN</name>
<dbReference type="SUPFAM" id="SSF55874">
    <property type="entry name" value="ATPase domain of HSP90 chaperone/DNA topoisomerase II/histidine kinase"/>
    <property type="match status" value="1"/>
</dbReference>
<feature type="compositionally biased region" description="Basic and acidic residues" evidence="6">
    <location>
        <begin position="763"/>
        <end position="779"/>
    </location>
</feature>
<dbReference type="InterPro" id="IPR003594">
    <property type="entry name" value="HATPase_dom"/>
</dbReference>
<keyword evidence="9" id="KW-1185">Reference proteome</keyword>
<keyword evidence="3" id="KW-0597">Phosphoprotein</keyword>
<dbReference type="GO" id="GO:0005886">
    <property type="term" value="C:plasma membrane"/>
    <property type="evidence" value="ECO:0007669"/>
    <property type="project" value="TreeGrafter"/>
</dbReference>
<reference evidence="8" key="1">
    <citation type="submission" date="2016-10" db="EMBL/GenBank/DDBJ databases">
        <title>Genome sequence of Streptomyces malaysiense MUSC 136.</title>
        <authorList>
            <person name="Lee L.-H."/>
            <person name="Ser H.-L."/>
        </authorList>
    </citation>
    <scope>NUCLEOTIDE SEQUENCE [LARGE SCALE GENOMIC DNA]</scope>
    <source>
        <strain evidence="8">MUSC 136</strain>
    </source>
</reference>
<dbReference type="EMBL" id="LBDA02000007">
    <property type="protein sequence ID" value="OIK28734.1"/>
    <property type="molecule type" value="Genomic_DNA"/>
</dbReference>
<dbReference type="FunFam" id="3.30.565.10:FF:000038">
    <property type="entry name" value="Sensor-like histidine kinase"/>
    <property type="match status" value="1"/>
</dbReference>
<dbReference type="Proteomes" id="UP000034838">
    <property type="component" value="Unassembled WGS sequence"/>
</dbReference>
<evidence type="ECO:0000256" key="2">
    <source>
        <dbReference type="ARBA" id="ARBA00012438"/>
    </source>
</evidence>
<keyword evidence="5 8" id="KW-0418">Kinase</keyword>
<feature type="domain" description="NIT" evidence="7">
    <location>
        <begin position="53"/>
        <end position="304"/>
    </location>
</feature>
<dbReference type="Pfam" id="PF08376">
    <property type="entry name" value="NIT"/>
    <property type="match status" value="1"/>
</dbReference>
<dbReference type="SMART" id="SM00387">
    <property type="entry name" value="HATPase_c"/>
    <property type="match status" value="1"/>
</dbReference>
<evidence type="ECO:0000259" key="7">
    <source>
        <dbReference type="PROSITE" id="PS50906"/>
    </source>
</evidence>
<dbReference type="InterPro" id="IPR050428">
    <property type="entry name" value="TCS_sensor_his_kinase"/>
</dbReference>
<feature type="compositionally biased region" description="Polar residues" evidence="6">
    <location>
        <begin position="949"/>
        <end position="967"/>
    </location>
</feature>
<sequence length="967" mass="104292">MRFRGKSIRRKIVALLLVPLLSLTAIWGFATVVTGQDVAQLFRVSDVMQNIGYPTEDTVRVLEQERRQTLVYLADPRVSNSLPALQRTRTASDRAIAKVRENARERHLRHGLGTQGSEHLTAVLDAFSGLDSLRHSVESGTISRAQALDLYNRLIDPCYALLAGLDGIDDVEMDKQSHALVNLTRARELLSREDALLGSSLVVGRLTREEVREISDLVAQRTLLYDISLPLLPAAERERYERFWDNAGTAPLRSAEQSVVEHGSGTPDGVTAKSWDSAAGSVLTDLGTLDDQASDRFQDRMHPVAVRVIAQGAVAGLLGLLALLFSLVLSVRIGRGLIRDLRRLRLEAHEASGVRLPGLMRRLSAGEQVDVETEVPRLEYDQNEIGEVGQALNTLQRAAVEAAVKQSELRAGVSEVFVNLARRSQVLLHKQLTLLDTMERRTEDTDELADLFRLDHLTTRMRRHAEGLVILSGAAPSRQWRRPVQLMDVVRAAVAEVEDYERVEVRRLPRVAVTGPAVADLTHLVAELLENATVFSPPHTAVQVIGERVANGFTLEIHDRGLGMTPEALLDNNLRLAETPEFELSDTDRLGLFVVSRLAQRQNVRVSLQPSPYGGTTAIVFIPDVLLSDEVPDTNGIGFRLDRERTAKNSGRAAGGSRAPLPLTGVPTTVLDGPVELEAPVDLDALDDFPGALPDEDSERGGLFRHRRALTRGGDEGPARESGHDGPAGEPSGEHGPVPLPRRRPPKLVSSHGKPVTGRRAHRAEPAHGDPTETDDRADGQAYGAGTGASGPDRDARGAGREPHRAGPVPPPRRATAALRPAEPADRAGEDGPAPAGGPAPATGPDGSTRPGIPSLPRRTRPAVSAPGGPDTPGGSARAPKDGDGAAEPGDGALPRRVRQASLAPQLRQDPERRPGRTGAPADRDADEVRSRMASLQRGWQRGREENATGETARTGTAQGTTKGDGR</sequence>
<dbReference type="EC" id="2.7.13.3" evidence="2"/>
<dbReference type="OrthoDB" id="4652229at2"/>
<dbReference type="Pfam" id="PF02518">
    <property type="entry name" value="HATPase_c"/>
    <property type="match status" value="1"/>
</dbReference>
<protein>
    <recommendedName>
        <fullName evidence="2">histidine kinase</fullName>
        <ecNumber evidence="2">2.7.13.3</ecNumber>
    </recommendedName>
</protein>
<dbReference type="Gene3D" id="6.10.340.10">
    <property type="match status" value="1"/>
</dbReference>
<dbReference type="InterPro" id="IPR010910">
    <property type="entry name" value="Nitrate/nitrite_sensing_bac"/>
</dbReference>
<evidence type="ECO:0000313" key="9">
    <source>
        <dbReference type="Proteomes" id="UP000034838"/>
    </source>
</evidence>
<evidence type="ECO:0000256" key="6">
    <source>
        <dbReference type="SAM" id="MobiDB-lite"/>
    </source>
</evidence>
<feature type="compositionally biased region" description="Low complexity" evidence="6">
    <location>
        <begin position="886"/>
        <end position="895"/>
    </location>
</feature>
<dbReference type="PANTHER" id="PTHR45436:SF5">
    <property type="entry name" value="SENSOR HISTIDINE KINASE TRCS"/>
    <property type="match status" value="1"/>
</dbReference>
<keyword evidence="4" id="KW-0808">Transferase</keyword>
<organism evidence="8 9">
    <name type="scientific">Streptomyces malaysiense</name>
    <dbReference type="NCBI Taxonomy" id="1428626"/>
    <lineage>
        <taxon>Bacteria</taxon>
        <taxon>Bacillati</taxon>
        <taxon>Actinomycetota</taxon>
        <taxon>Actinomycetes</taxon>
        <taxon>Kitasatosporales</taxon>
        <taxon>Streptomycetaceae</taxon>
        <taxon>Streptomyces</taxon>
    </lineage>
</organism>
<dbReference type="Gene3D" id="3.30.565.10">
    <property type="entry name" value="Histidine kinase-like ATPase, C-terminal domain"/>
    <property type="match status" value="1"/>
</dbReference>
<gene>
    <name evidence="8" type="ORF">VT52_003725</name>
</gene>
<comment type="caution">
    <text evidence="8">The sequence shown here is derived from an EMBL/GenBank/DDBJ whole genome shotgun (WGS) entry which is preliminary data.</text>
</comment>
<feature type="compositionally biased region" description="Basic and acidic residues" evidence="6">
    <location>
        <begin position="713"/>
        <end position="724"/>
    </location>
</feature>
<evidence type="ECO:0000256" key="3">
    <source>
        <dbReference type="ARBA" id="ARBA00022553"/>
    </source>
</evidence>
<evidence type="ECO:0000256" key="5">
    <source>
        <dbReference type="ARBA" id="ARBA00022777"/>
    </source>
</evidence>
<evidence type="ECO:0000256" key="1">
    <source>
        <dbReference type="ARBA" id="ARBA00000085"/>
    </source>
</evidence>
<feature type="compositionally biased region" description="Basic and acidic residues" evidence="6">
    <location>
        <begin position="792"/>
        <end position="805"/>
    </location>
</feature>